<dbReference type="PANTHER" id="PTHR43248:SF25">
    <property type="entry name" value="AB HYDROLASE-1 DOMAIN-CONTAINING PROTEIN-RELATED"/>
    <property type="match status" value="1"/>
</dbReference>
<dbReference type="EMBL" id="JBHMCG010000143">
    <property type="protein sequence ID" value="MFB9577116.1"/>
    <property type="molecule type" value="Genomic_DNA"/>
</dbReference>
<sequence>MPGVAIHRQRRGARCAAGALLLASAVTIGGSVAVELPDGGPSASGGTTLTWKPCEGEGLQGFECATMQAPLDYARPGWRTIDLTVIRHRAIAPGRRVGSLFFNPGGPGGAGTVGLPLQYEKFPEELRERFDIVSWDPRGVGQSTAVRCFSSAEEASTWWANVPDFPVGAKERRSFTAAYAELGRRCDERVPELLRHVSTAESARDLDRLRQALGERQLRYWGVSYGTLLGATYANLFPSRVGRLVLDGNVDPRAWADGGSKSEPELSTFLRLGSDLGSADVLREFLRLCGRAPASSCAFSAGNPAATRAKFSELLRRLPNSPVGSWTYAKTVSEVRGGLYTVHPGWDETAQMLQDLWEGRIPQDPPAPPVGSKYPGFEQHLGVLCAESPNPRDPAHYVGLDKLSTARAGDLGHWWAWANEPCATWPARAVRNYTGPWNRHTANPVLVVNGTYDPATRYQAGQAMASELADARLLTLNGYGHTALDNPSGCVGRYAARYFLSGVLPPVGATCEQDVPPFATETPAIRDGGGDTGAK</sequence>
<protein>
    <submittedName>
        <fullName evidence="6">Alpha/beta hydrolase</fullName>
    </submittedName>
</protein>
<dbReference type="SUPFAM" id="SSF53474">
    <property type="entry name" value="alpha/beta-Hydrolases"/>
    <property type="match status" value="1"/>
</dbReference>
<dbReference type="InterPro" id="IPR013595">
    <property type="entry name" value="Pept_S33_TAP-like_C"/>
</dbReference>
<dbReference type="InterPro" id="IPR029058">
    <property type="entry name" value="AB_hydrolase_fold"/>
</dbReference>
<evidence type="ECO:0000256" key="2">
    <source>
        <dbReference type="ARBA" id="ARBA00022801"/>
    </source>
</evidence>
<evidence type="ECO:0000259" key="5">
    <source>
        <dbReference type="Pfam" id="PF08386"/>
    </source>
</evidence>
<reference evidence="6 7" key="1">
    <citation type="submission" date="2024-09" db="EMBL/GenBank/DDBJ databases">
        <authorList>
            <person name="Sun Q."/>
            <person name="Mori K."/>
        </authorList>
    </citation>
    <scope>NUCLEOTIDE SEQUENCE [LARGE SCALE GENOMIC DNA]</scope>
    <source>
        <strain evidence="6 7">JCM 3331</strain>
    </source>
</reference>
<feature type="domain" description="AB hydrolase-1" evidence="4">
    <location>
        <begin position="100"/>
        <end position="253"/>
    </location>
</feature>
<evidence type="ECO:0000256" key="3">
    <source>
        <dbReference type="SAM" id="SignalP"/>
    </source>
</evidence>
<dbReference type="PANTHER" id="PTHR43248">
    <property type="entry name" value="2-SUCCINYL-6-HYDROXY-2,4-CYCLOHEXADIENE-1-CARBOXYLATE SYNTHASE"/>
    <property type="match status" value="1"/>
</dbReference>
<evidence type="ECO:0000256" key="1">
    <source>
        <dbReference type="ARBA" id="ARBA00010088"/>
    </source>
</evidence>
<name>A0ABV5RIH7_9ACTN</name>
<evidence type="ECO:0000259" key="4">
    <source>
        <dbReference type="Pfam" id="PF00561"/>
    </source>
</evidence>
<feature type="signal peptide" evidence="3">
    <location>
        <begin position="1"/>
        <end position="33"/>
    </location>
</feature>
<keyword evidence="3" id="KW-0732">Signal</keyword>
<dbReference type="Pfam" id="PF08386">
    <property type="entry name" value="Abhydrolase_4"/>
    <property type="match status" value="1"/>
</dbReference>
<dbReference type="InterPro" id="IPR051601">
    <property type="entry name" value="Serine_prot/Carboxylest_S33"/>
</dbReference>
<feature type="domain" description="Peptidase S33 tripeptidyl aminopeptidase-like C-terminal" evidence="5">
    <location>
        <begin position="412"/>
        <end position="511"/>
    </location>
</feature>
<gene>
    <name evidence="6" type="ORF">ACFFTL_33840</name>
</gene>
<dbReference type="Gene3D" id="3.40.50.1820">
    <property type="entry name" value="alpha/beta hydrolase"/>
    <property type="match status" value="1"/>
</dbReference>
<accession>A0ABV5RIH7</accession>
<feature type="chain" id="PRO_5047223642" evidence="3">
    <location>
        <begin position="34"/>
        <end position="535"/>
    </location>
</feature>
<comment type="caution">
    <text evidence="6">The sequence shown here is derived from an EMBL/GenBank/DDBJ whole genome shotgun (WGS) entry which is preliminary data.</text>
</comment>
<keyword evidence="2 6" id="KW-0378">Hydrolase</keyword>
<comment type="similarity">
    <text evidence="1">Belongs to the peptidase S33 family.</text>
</comment>
<dbReference type="Proteomes" id="UP001589710">
    <property type="component" value="Unassembled WGS sequence"/>
</dbReference>
<keyword evidence="7" id="KW-1185">Reference proteome</keyword>
<evidence type="ECO:0000313" key="6">
    <source>
        <dbReference type="EMBL" id="MFB9577116.1"/>
    </source>
</evidence>
<dbReference type="GO" id="GO:0016787">
    <property type="term" value="F:hydrolase activity"/>
    <property type="evidence" value="ECO:0007669"/>
    <property type="project" value="UniProtKB-KW"/>
</dbReference>
<proteinExistence type="inferred from homology"/>
<dbReference type="InterPro" id="IPR000073">
    <property type="entry name" value="AB_hydrolase_1"/>
</dbReference>
<dbReference type="Pfam" id="PF00561">
    <property type="entry name" value="Abhydrolase_1"/>
    <property type="match status" value="1"/>
</dbReference>
<evidence type="ECO:0000313" key="7">
    <source>
        <dbReference type="Proteomes" id="UP001589710"/>
    </source>
</evidence>
<dbReference type="RefSeq" id="WP_345513110.1">
    <property type="nucleotide sequence ID" value="NZ_BAAAXD010000020.1"/>
</dbReference>
<organism evidence="6 7">
    <name type="scientific">Streptomyces yanii</name>
    <dbReference type="NCBI Taxonomy" id="78510"/>
    <lineage>
        <taxon>Bacteria</taxon>
        <taxon>Bacillati</taxon>
        <taxon>Actinomycetota</taxon>
        <taxon>Actinomycetes</taxon>
        <taxon>Kitasatosporales</taxon>
        <taxon>Streptomycetaceae</taxon>
        <taxon>Streptomyces</taxon>
    </lineage>
</organism>